<proteinExistence type="predicted"/>
<dbReference type="AlphaFoldDB" id="A0A1I7CMK4"/>
<protein>
    <recommendedName>
        <fullName evidence="3">Beta-barrel porin 2</fullName>
    </recommendedName>
</protein>
<keyword evidence="2" id="KW-1185">Reference proteome</keyword>
<dbReference type="Proteomes" id="UP000183371">
    <property type="component" value="Unassembled WGS sequence"/>
</dbReference>
<dbReference type="EMBL" id="FPBD01000006">
    <property type="protein sequence ID" value="SFU00666.1"/>
    <property type="molecule type" value="Genomic_DNA"/>
</dbReference>
<gene>
    <name evidence="1" type="ORF">SAMN05444141_106155</name>
</gene>
<organism evidence="1 2">
    <name type="scientific">Pseudovibrio denitrificans</name>
    <dbReference type="NCBI Taxonomy" id="258256"/>
    <lineage>
        <taxon>Bacteria</taxon>
        <taxon>Pseudomonadati</taxon>
        <taxon>Pseudomonadota</taxon>
        <taxon>Alphaproteobacteria</taxon>
        <taxon>Hyphomicrobiales</taxon>
        <taxon>Stappiaceae</taxon>
        <taxon>Pseudovibrio</taxon>
    </lineage>
</organism>
<evidence type="ECO:0000313" key="1">
    <source>
        <dbReference type="EMBL" id="SFU00666.1"/>
    </source>
</evidence>
<evidence type="ECO:0008006" key="3">
    <source>
        <dbReference type="Google" id="ProtNLM"/>
    </source>
</evidence>
<dbReference type="Pfam" id="PF10082">
    <property type="entry name" value="BBP2_2"/>
    <property type="match status" value="1"/>
</dbReference>
<name>A0A1I7CMK4_9HYPH</name>
<evidence type="ECO:0000313" key="2">
    <source>
        <dbReference type="Proteomes" id="UP000183371"/>
    </source>
</evidence>
<dbReference type="InterPro" id="IPR018759">
    <property type="entry name" value="BBP2_2"/>
</dbReference>
<reference evidence="2" key="1">
    <citation type="submission" date="2016-10" db="EMBL/GenBank/DDBJ databases">
        <authorList>
            <person name="Varghese N."/>
            <person name="Submissions S."/>
        </authorList>
    </citation>
    <scope>NUCLEOTIDE SEQUENCE [LARGE SCALE GENOMIC DNA]</scope>
    <source>
        <strain evidence="2">DSM 17465</strain>
    </source>
</reference>
<accession>A0A1I7CMK4</accession>
<sequence>MLGKFSEYRVRMRPRPEYDAQGMRFPGWLIMPTLTSGLYYDSNIYQEQNNMQGSLVGLISPAIAVNSDFSRHSLNLYLSARERYVFEDANASTLSGRALADGRVDVLNDLALNLGGRIELNQDELGDNDVPLTSKTGVRYNVYGGYAGASKTFNRVTVGATGSISHYDYHDVESVDGDVLDQDNRDGYRYDLIAKVSYAYFPGLSFYGSAEFNERNWRDTGSSNRDSNGIELLAGMEFDMRGTIHGSAGVGYLSQDYELETRQDIQTFAYNVELQWTPTALVTVNIIGLQSIEESYVFGSAGQLESYAEIAVDYEFLRNWIFSPAFIYSREDYLGVNRVDNRYRALVKTDYFVNRYMKLGAAYEYERLSSDRPGVSYDRHLLGVNFNAEY</sequence>